<feature type="domain" description="Major facilitator superfamily (MFS) profile" evidence="11">
    <location>
        <begin position="12"/>
        <end position="450"/>
    </location>
</feature>
<evidence type="ECO:0000256" key="10">
    <source>
        <dbReference type="SAM" id="Phobius"/>
    </source>
</evidence>
<dbReference type="InterPro" id="IPR005829">
    <property type="entry name" value="Sugar_transporter_CS"/>
</dbReference>
<feature type="region of interest" description="Disordered" evidence="9">
    <location>
        <begin position="479"/>
        <end position="505"/>
    </location>
</feature>
<dbReference type="PANTHER" id="PTHR48022:SF37">
    <property type="entry name" value="MAJOR FACILITATOR SUPERFAMILY (MFS) PROFILE DOMAIN-CONTAINING PROTEIN-RELATED"/>
    <property type="match status" value="1"/>
</dbReference>
<evidence type="ECO:0000256" key="2">
    <source>
        <dbReference type="ARBA" id="ARBA00010992"/>
    </source>
</evidence>
<evidence type="ECO:0000256" key="8">
    <source>
        <dbReference type="RuleBase" id="RU003346"/>
    </source>
</evidence>
<dbReference type="STRING" id="92696.A0A4R0RDI6"/>
<comment type="subcellular location">
    <subcellularLocation>
        <location evidence="1">Membrane</location>
        <topology evidence="1">Multi-pass membrane protein</topology>
    </subcellularLocation>
</comment>
<feature type="transmembrane region" description="Helical" evidence="10">
    <location>
        <begin position="80"/>
        <end position="99"/>
    </location>
</feature>
<keyword evidence="5 10" id="KW-1133">Transmembrane helix</keyword>
<gene>
    <name evidence="12" type="ORF">EIP91_003057</name>
</gene>
<keyword evidence="6 10" id="KW-0472">Membrane</keyword>
<dbReference type="AlphaFoldDB" id="A0A4R0RDI6"/>
<dbReference type="PROSITE" id="PS50850">
    <property type="entry name" value="MFS"/>
    <property type="match status" value="1"/>
</dbReference>
<evidence type="ECO:0000256" key="9">
    <source>
        <dbReference type="SAM" id="MobiDB-lite"/>
    </source>
</evidence>
<feature type="transmembrane region" description="Helical" evidence="10">
    <location>
        <begin position="261"/>
        <end position="282"/>
    </location>
</feature>
<evidence type="ECO:0000256" key="3">
    <source>
        <dbReference type="ARBA" id="ARBA00022448"/>
    </source>
</evidence>
<dbReference type="GO" id="GO:0005351">
    <property type="term" value="F:carbohydrate:proton symporter activity"/>
    <property type="evidence" value="ECO:0007669"/>
    <property type="project" value="TreeGrafter"/>
</dbReference>
<dbReference type="InterPro" id="IPR003663">
    <property type="entry name" value="Sugar/inositol_transpt"/>
</dbReference>
<feature type="transmembrane region" description="Helical" evidence="10">
    <location>
        <begin position="397"/>
        <end position="415"/>
    </location>
</feature>
<evidence type="ECO:0000313" key="12">
    <source>
        <dbReference type="EMBL" id="TCD65126.1"/>
    </source>
</evidence>
<feature type="transmembrane region" description="Helical" evidence="10">
    <location>
        <begin position="105"/>
        <end position="125"/>
    </location>
</feature>
<dbReference type="SUPFAM" id="SSF103473">
    <property type="entry name" value="MFS general substrate transporter"/>
    <property type="match status" value="1"/>
</dbReference>
<feature type="transmembrane region" description="Helical" evidence="10">
    <location>
        <begin position="48"/>
        <end position="68"/>
    </location>
</feature>
<feature type="transmembrane region" description="Helical" evidence="10">
    <location>
        <begin position="361"/>
        <end position="385"/>
    </location>
</feature>
<feature type="transmembrane region" description="Helical" evidence="10">
    <location>
        <begin position="145"/>
        <end position="165"/>
    </location>
</feature>
<name>A0A4R0RDI6_9APHY</name>
<dbReference type="GO" id="GO:0016020">
    <property type="term" value="C:membrane"/>
    <property type="evidence" value="ECO:0007669"/>
    <property type="project" value="UniProtKB-SubCell"/>
</dbReference>
<feature type="compositionally biased region" description="Basic and acidic residues" evidence="9">
    <location>
        <begin position="479"/>
        <end position="490"/>
    </location>
</feature>
<dbReference type="InterPro" id="IPR050360">
    <property type="entry name" value="MFS_Sugar_Transporters"/>
</dbReference>
<feature type="compositionally biased region" description="Basic and acidic residues" evidence="9">
    <location>
        <begin position="496"/>
        <end position="505"/>
    </location>
</feature>
<keyword evidence="13" id="KW-1185">Reference proteome</keyword>
<dbReference type="InterPro" id="IPR036259">
    <property type="entry name" value="MFS_trans_sf"/>
</dbReference>
<feature type="transmembrane region" description="Helical" evidence="10">
    <location>
        <begin position="171"/>
        <end position="192"/>
    </location>
</feature>
<protein>
    <recommendedName>
        <fullName evidence="11">Major facilitator superfamily (MFS) profile domain-containing protein</fullName>
    </recommendedName>
</protein>
<evidence type="ECO:0000256" key="7">
    <source>
        <dbReference type="ARBA" id="ARBA00049119"/>
    </source>
</evidence>
<dbReference type="InterPro" id="IPR005828">
    <property type="entry name" value="MFS_sugar_transport-like"/>
</dbReference>
<evidence type="ECO:0000256" key="5">
    <source>
        <dbReference type="ARBA" id="ARBA00022989"/>
    </source>
</evidence>
<feature type="transmembrane region" description="Helical" evidence="10">
    <location>
        <begin position="427"/>
        <end position="446"/>
    </location>
</feature>
<dbReference type="NCBIfam" id="TIGR00879">
    <property type="entry name" value="SP"/>
    <property type="match status" value="1"/>
</dbReference>
<feature type="transmembrane region" description="Helical" evidence="10">
    <location>
        <begin position="328"/>
        <end position="349"/>
    </location>
</feature>
<dbReference type="InterPro" id="IPR020846">
    <property type="entry name" value="MFS_dom"/>
</dbReference>
<feature type="transmembrane region" description="Helical" evidence="10">
    <location>
        <begin position="302"/>
        <end position="319"/>
    </location>
</feature>
<evidence type="ECO:0000256" key="4">
    <source>
        <dbReference type="ARBA" id="ARBA00022692"/>
    </source>
</evidence>
<accession>A0A4R0RDI6</accession>
<dbReference type="EMBL" id="RWJN01000197">
    <property type="protein sequence ID" value="TCD65126.1"/>
    <property type="molecule type" value="Genomic_DNA"/>
</dbReference>
<dbReference type="Proteomes" id="UP000292702">
    <property type="component" value="Unassembled WGS sequence"/>
</dbReference>
<dbReference type="FunFam" id="1.20.1250.20:FF:000090">
    <property type="entry name" value="MFS sugar transporter, putative"/>
    <property type="match status" value="1"/>
</dbReference>
<comment type="caution">
    <text evidence="12">The sequence shown here is derived from an EMBL/GenBank/DDBJ whole genome shotgun (WGS) entry which is preliminary data.</text>
</comment>
<reference evidence="12 13" key="1">
    <citation type="submission" date="2018-11" db="EMBL/GenBank/DDBJ databases">
        <title>Genome assembly of Steccherinum ochraceum LE-BIN_3174, the white-rot fungus of the Steccherinaceae family (The Residual Polyporoid clade, Polyporales, Basidiomycota).</title>
        <authorList>
            <person name="Fedorova T.V."/>
            <person name="Glazunova O.A."/>
            <person name="Landesman E.O."/>
            <person name="Moiseenko K.V."/>
            <person name="Psurtseva N.V."/>
            <person name="Savinova O.S."/>
            <person name="Shakhova N.V."/>
            <person name="Tyazhelova T.V."/>
            <person name="Vasina D.V."/>
        </authorList>
    </citation>
    <scope>NUCLEOTIDE SEQUENCE [LARGE SCALE GENOMIC DNA]</scope>
    <source>
        <strain evidence="12 13">LE-BIN_3174</strain>
    </source>
</reference>
<dbReference type="PRINTS" id="PR00171">
    <property type="entry name" value="SUGRTRNSPORT"/>
</dbReference>
<evidence type="ECO:0000313" key="13">
    <source>
        <dbReference type="Proteomes" id="UP000292702"/>
    </source>
</evidence>
<dbReference type="PROSITE" id="PS00217">
    <property type="entry name" value="SUGAR_TRANSPORT_2"/>
    <property type="match status" value="1"/>
</dbReference>
<keyword evidence="3 8" id="KW-0813">Transport</keyword>
<organism evidence="12 13">
    <name type="scientific">Steccherinum ochraceum</name>
    <dbReference type="NCBI Taxonomy" id="92696"/>
    <lineage>
        <taxon>Eukaryota</taxon>
        <taxon>Fungi</taxon>
        <taxon>Dikarya</taxon>
        <taxon>Basidiomycota</taxon>
        <taxon>Agaricomycotina</taxon>
        <taxon>Agaricomycetes</taxon>
        <taxon>Polyporales</taxon>
        <taxon>Steccherinaceae</taxon>
        <taxon>Steccherinum</taxon>
    </lineage>
</organism>
<evidence type="ECO:0000256" key="6">
    <source>
        <dbReference type="ARBA" id="ARBA00023136"/>
    </source>
</evidence>
<comment type="catalytic activity">
    <reaction evidence="7">
        <text>myo-inositol(out) + H(+)(out) = myo-inositol(in) + H(+)(in)</text>
        <dbReference type="Rhea" id="RHEA:60364"/>
        <dbReference type="ChEBI" id="CHEBI:15378"/>
        <dbReference type="ChEBI" id="CHEBI:17268"/>
    </reaction>
</comment>
<sequence length="505" mass="55050">MALPPKVYTWLCGLFAALGSVTFGYDLGIIASVLPAEDFNRVAGNPDATAQGLIVGCLLLGAFASNIYVGSLADWVGRRVSIIAGCLIFLLGGGIQTGAQNVSYMYGGRFLAGMGIGMLAMLAPLYQAEIAHPSIRGRLTTLQQFMLGIGALIASFIGYGCFHGLTGAAQWRLPLGIQMLPALPLALFILLLPESPRYLAMRGRDQEALHVLARLHARGDIHDSFVVAEHHEILNQVAIEKEETRDAWVQLFTKRSNLRRLLLGIALQFSVQMTGVSVIQYYSPQIFASIGIDTSTTLGLQSGNSVIALIGEGLCVWFIDRLGRRGPLIWSNAISGLTFVIGTIIIKLFPAGSDNANASRAFVAMTWLFNLVFSSGIGPLSWAIPVEMFNSATRAKATALTSAAAWISNFMIAQVTPPAFANVGWRFYLVFAICGFTNALFFWAFLPETRGIPLEELDEYFEKVPFFVPHSQLHLSAAETREEELRREGAEDMQEKEDIKHIDGP</sequence>
<dbReference type="Pfam" id="PF00083">
    <property type="entry name" value="Sugar_tr"/>
    <property type="match status" value="1"/>
</dbReference>
<evidence type="ECO:0000259" key="11">
    <source>
        <dbReference type="PROSITE" id="PS50850"/>
    </source>
</evidence>
<comment type="similarity">
    <text evidence="2 8">Belongs to the major facilitator superfamily. Sugar transporter (TC 2.A.1.1) family.</text>
</comment>
<keyword evidence="4 10" id="KW-0812">Transmembrane</keyword>
<dbReference type="Gene3D" id="1.20.1250.20">
    <property type="entry name" value="MFS general substrate transporter like domains"/>
    <property type="match status" value="1"/>
</dbReference>
<proteinExistence type="inferred from homology"/>
<evidence type="ECO:0000256" key="1">
    <source>
        <dbReference type="ARBA" id="ARBA00004141"/>
    </source>
</evidence>
<dbReference type="PANTHER" id="PTHR48022">
    <property type="entry name" value="PLASTIDIC GLUCOSE TRANSPORTER 4"/>
    <property type="match status" value="1"/>
</dbReference>
<dbReference type="OrthoDB" id="4142200at2759"/>